<dbReference type="RefSeq" id="WP_342695550.1">
    <property type="nucleotide sequence ID" value="NZ_JBCGDO010000006.1"/>
</dbReference>
<dbReference type="InterPro" id="IPR011322">
    <property type="entry name" value="N-reg_PII-like_a/b"/>
</dbReference>
<keyword evidence="1" id="KW-0812">Transmembrane</keyword>
<proteinExistence type="predicted"/>
<gene>
    <name evidence="2" type="ORF">WFZ85_06860</name>
</gene>
<organism evidence="2 3">
    <name type="scientific">Flavobacterium aureirubrum</name>
    <dbReference type="NCBI Taxonomy" id="3133147"/>
    <lineage>
        <taxon>Bacteria</taxon>
        <taxon>Pseudomonadati</taxon>
        <taxon>Bacteroidota</taxon>
        <taxon>Flavobacteriia</taxon>
        <taxon>Flavobacteriales</taxon>
        <taxon>Flavobacteriaceae</taxon>
        <taxon>Flavobacterium</taxon>
    </lineage>
</organism>
<comment type="caution">
    <text evidence="2">The sequence shown here is derived from an EMBL/GenBank/DDBJ whole genome shotgun (WGS) entry which is preliminary data.</text>
</comment>
<keyword evidence="1" id="KW-0472">Membrane</keyword>
<feature type="transmembrane region" description="Helical" evidence="1">
    <location>
        <begin position="106"/>
        <end position="126"/>
    </location>
</feature>
<name>A0ABU9N564_9FLAO</name>
<protein>
    <submittedName>
        <fullName evidence="2">DUF2007 domain-containing protein</fullName>
    </submittedName>
</protein>
<reference evidence="2 3" key="1">
    <citation type="submission" date="2024-03" db="EMBL/GenBank/DDBJ databases">
        <title>Two novel species of the genus Flavobacterium exhibiting potentially degradation of complex polysaccharides.</title>
        <authorList>
            <person name="Lian X."/>
        </authorList>
    </citation>
    <scope>NUCLEOTIDE SEQUENCE [LARGE SCALE GENOMIC DNA]</scope>
    <source>
        <strain evidence="3">j3</strain>
    </source>
</reference>
<dbReference type="Proteomes" id="UP001460072">
    <property type="component" value="Unassembled WGS sequence"/>
</dbReference>
<accession>A0ABU9N564</accession>
<evidence type="ECO:0000313" key="2">
    <source>
        <dbReference type="EMBL" id="MEM0542331.1"/>
    </source>
</evidence>
<sequence>MEEEKFKLLRRFQYTSEAIIFQGKLESQGIEVFLRDNNIVDSNPLYSNAVGGVKLFVKTEDFERANDILGEVSLYSVEDENQPIQCPKCSATTIDLVTSIKDWKSFISYALFIVTAIFPFVARYKYKCNTCKFEFN</sequence>
<dbReference type="EMBL" id="JBCGDO010000006">
    <property type="protein sequence ID" value="MEM0542331.1"/>
    <property type="molecule type" value="Genomic_DNA"/>
</dbReference>
<keyword evidence="1" id="KW-1133">Transmembrane helix</keyword>
<evidence type="ECO:0000313" key="3">
    <source>
        <dbReference type="Proteomes" id="UP001460072"/>
    </source>
</evidence>
<evidence type="ECO:0000256" key="1">
    <source>
        <dbReference type="SAM" id="Phobius"/>
    </source>
</evidence>
<keyword evidence="3" id="KW-1185">Reference proteome</keyword>
<dbReference type="SUPFAM" id="SSF54913">
    <property type="entry name" value="GlnB-like"/>
    <property type="match status" value="1"/>
</dbReference>